<dbReference type="PANTHER" id="PTHR43855">
    <property type="entry name" value="THIOSULFATE SULFURTRANSFERASE"/>
    <property type="match status" value="1"/>
</dbReference>
<gene>
    <name evidence="6" type="primary">thtR</name>
    <name evidence="6" type="ORF">CFL01nite_14950</name>
    <name evidence="5" type="ORF">CFLV_02915</name>
</gene>
<sequence length="287" mass="32481">MAEFDPNPPFQEYANPQRLVSAPWLSARLGIKGLRVIEVDEDSLLYDIGHIPTASRIIFQKELLDPLTRDTVDGEAFATLMQAKGINREDTVVLYGDKSNWWAAYALWVFELFGHPDVRLLDGGRDAWMIEERDTSYMVPEFTASDYPVVERNDAEFRAFVAEVRETSAHIVDTRTPEEYAGEATVDSPLGNSSYGTTMRHGHIPGASNLEWDRAVYPNACFRSADELRVNYGSLEPAKETILYSHVGAQAAHSWFVLKHLLGFDDVRTYDGSWAEWGNMVRMPIEK</sequence>
<dbReference type="SMART" id="SM00450">
    <property type="entry name" value="RHOD"/>
    <property type="match status" value="2"/>
</dbReference>
<evidence type="ECO:0000313" key="5">
    <source>
        <dbReference type="EMBL" id="APT86246.1"/>
    </source>
</evidence>
<keyword evidence="1" id="KW-0677">Repeat</keyword>
<keyword evidence="3 5" id="KW-0808">Transferase</keyword>
<keyword evidence="7" id="KW-1185">Reference proteome</keyword>
<dbReference type="InterPro" id="IPR051126">
    <property type="entry name" value="Thiosulfate_sulfurtransferase"/>
</dbReference>
<proteinExistence type="predicted"/>
<evidence type="ECO:0000256" key="2">
    <source>
        <dbReference type="ARBA" id="ARBA00047549"/>
    </source>
</evidence>
<evidence type="ECO:0000256" key="1">
    <source>
        <dbReference type="ARBA" id="ARBA00022737"/>
    </source>
</evidence>
<dbReference type="EMBL" id="BJNB01000021">
    <property type="protein sequence ID" value="GEB98000.1"/>
    <property type="molecule type" value="Genomic_DNA"/>
</dbReference>
<dbReference type="InterPro" id="IPR001307">
    <property type="entry name" value="Thiosulphate_STrfase_CS"/>
</dbReference>
<dbReference type="SUPFAM" id="SSF52821">
    <property type="entry name" value="Rhodanese/Cell cycle control phosphatase"/>
    <property type="match status" value="2"/>
</dbReference>
<dbReference type="Proteomes" id="UP000185479">
    <property type="component" value="Chromosome"/>
</dbReference>
<evidence type="ECO:0000313" key="6">
    <source>
        <dbReference type="EMBL" id="GEB98000.1"/>
    </source>
</evidence>
<dbReference type="AlphaFoldDB" id="A0A1L7CK53"/>
<feature type="domain" description="Rhodanese" evidence="4">
    <location>
        <begin position="202"/>
        <end position="286"/>
    </location>
</feature>
<reference evidence="5 7" key="1">
    <citation type="submission" date="2014-08" db="EMBL/GenBank/DDBJ databases">
        <title>Complete genome sequence of Corynebacterium flavescens OJ8(T)(=DSM 20296(T)), isolated from cheese.</title>
        <authorList>
            <person name="Ruckert C."/>
            <person name="Albersmeier A."/>
            <person name="Winkler A."/>
            <person name="Kalinowski J."/>
        </authorList>
    </citation>
    <scope>NUCLEOTIDE SEQUENCE [LARGE SCALE GENOMIC DNA]</scope>
    <source>
        <strain evidence="5 7">OJ8</strain>
    </source>
</reference>
<feature type="domain" description="Rhodanese" evidence="4">
    <location>
        <begin position="30"/>
        <end position="137"/>
    </location>
</feature>
<accession>A0A1L7CK53</accession>
<protein>
    <recommendedName>
        <fullName evidence="3">Sulfurtransferase</fullName>
    </recommendedName>
</protein>
<dbReference type="InterPro" id="IPR001763">
    <property type="entry name" value="Rhodanese-like_dom"/>
</dbReference>
<dbReference type="PROSITE" id="PS50206">
    <property type="entry name" value="RHODANESE_3"/>
    <property type="match status" value="2"/>
</dbReference>
<dbReference type="InterPro" id="IPR036873">
    <property type="entry name" value="Rhodanese-like_dom_sf"/>
</dbReference>
<evidence type="ECO:0000313" key="8">
    <source>
        <dbReference type="Proteomes" id="UP000315353"/>
    </source>
</evidence>
<dbReference type="PROSITE" id="PS00683">
    <property type="entry name" value="RHODANESE_2"/>
    <property type="match status" value="1"/>
</dbReference>
<dbReference type="GeneID" id="82879672"/>
<comment type="catalytic activity">
    <reaction evidence="2">
        <text>thiosulfate + hydrogen cyanide = thiocyanate + sulfite + 2 H(+)</text>
        <dbReference type="Rhea" id="RHEA:16881"/>
        <dbReference type="ChEBI" id="CHEBI:15378"/>
        <dbReference type="ChEBI" id="CHEBI:17359"/>
        <dbReference type="ChEBI" id="CHEBI:18022"/>
        <dbReference type="ChEBI" id="CHEBI:18407"/>
        <dbReference type="ChEBI" id="CHEBI:33542"/>
        <dbReference type="EC" id="2.8.1.1"/>
    </reaction>
</comment>
<dbReference type="PANTHER" id="PTHR43855:SF1">
    <property type="entry name" value="THIOSULFATE SULFURTRANSFERASE"/>
    <property type="match status" value="1"/>
</dbReference>
<dbReference type="OrthoDB" id="9781034at2"/>
<dbReference type="GO" id="GO:0004792">
    <property type="term" value="F:thiosulfate-cyanide sulfurtransferase activity"/>
    <property type="evidence" value="ECO:0007669"/>
    <property type="project" value="UniProtKB-EC"/>
</dbReference>
<reference evidence="6 8" key="2">
    <citation type="submission" date="2019-06" db="EMBL/GenBank/DDBJ databases">
        <title>Whole genome shotgun sequence of Corynebacterium flavescens NBRC 14136.</title>
        <authorList>
            <person name="Hosoyama A."/>
            <person name="Uohara A."/>
            <person name="Ohji S."/>
            <person name="Ichikawa N."/>
        </authorList>
    </citation>
    <scope>NUCLEOTIDE SEQUENCE [LARGE SCALE GENOMIC DNA]</scope>
    <source>
        <strain evidence="6 8">NBRC 14136</strain>
    </source>
</reference>
<dbReference type="Gene3D" id="3.40.250.10">
    <property type="entry name" value="Rhodanese-like domain"/>
    <property type="match status" value="2"/>
</dbReference>
<dbReference type="RefSeq" id="WP_075729243.1">
    <property type="nucleotide sequence ID" value="NZ_BJNB01000021.1"/>
</dbReference>
<evidence type="ECO:0000256" key="3">
    <source>
        <dbReference type="RuleBase" id="RU000507"/>
    </source>
</evidence>
<dbReference type="CDD" id="cd01449">
    <property type="entry name" value="TST_Repeat_2"/>
    <property type="match status" value="1"/>
</dbReference>
<organism evidence="5 7">
    <name type="scientific">Corynebacterium flavescens</name>
    <dbReference type="NCBI Taxonomy" id="28028"/>
    <lineage>
        <taxon>Bacteria</taxon>
        <taxon>Bacillati</taxon>
        <taxon>Actinomycetota</taxon>
        <taxon>Actinomycetes</taxon>
        <taxon>Mycobacteriales</taxon>
        <taxon>Corynebacteriaceae</taxon>
        <taxon>Corynebacterium</taxon>
    </lineage>
</organism>
<dbReference type="Proteomes" id="UP000315353">
    <property type="component" value="Unassembled WGS sequence"/>
</dbReference>
<dbReference type="EMBL" id="CP009246">
    <property type="protein sequence ID" value="APT86246.1"/>
    <property type="molecule type" value="Genomic_DNA"/>
</dbReference>
<dbReference type="KEGG" id="cfc:CFLV_02915"/>
<dbReference type="Pfam" id="PF00581">
    <property type="entry name" value="Rhodanese"/>
    <property type="match status" value="2"/>
</dbReference>
<evidence type="ECO:0000259" key="4">
    <source>
        <dbReference type="PROSITE" id="PS50206"/>
    </source>
</evidence>
<evidence type="ECO:0000313" key="7">
    <source>
        <dbReference type="Proteomes" id="UP000185479"/>
    </source>
</evidence>
<name>A0A1L7CK53_CORFL</name>
<dbReference type="STRING" id="28028.CFLV_02915"/>
<dbReference type="CDD" id="cd01448">
    <property type="entry name" value="TST_Repeat_1"/>
    <property type="match status" value="1"/>
</dbReference>